<dbReference type="Pfam" id="PF02518">
    <property type="entry name" value="HATPase_c"/>
    <property type="match status" value="1"/>
</dbReference>
<keyword evidence="3" id="KW-0597">Phosphoprotein</keyword>
<dbReference type="EMBL" id="JBDYKN010000006">
    <property type="protein sequence ID" value="MEP7729519.1"/>
    <property type="molecule type" value="Genomic_DNA"/>
</dbReference>
<dbReference type="CDD" id="cd00075">
    <property type="entry name" value="HATPase"/>
    <property type="match status" value="1"/>
</dbReference>
<evidence type="ECO:0000313" key="9">
    <source>
        <dbReference type="EMBL" id="MEP7729519.1"/>
    </source>
</evidence>
<evidence type="ECO:0000256" key="5">
    <source>
        <dbReference type="ARBA" id="ARBA00022777"/>
    </source>
</evidence>
<dbReference type="Gene3D" id="3.30.565.10">
    <property type="entry name" value="Histidine kinase-like ATPase, C-terminal domain"/>
    <property type="match status" value="1"/>
</dbReference>
<protein>
    <recommendedName>
        <fullName evidence="2">histidine kinase</fullName>
        <ecNumber evidence="2">2.7.13.3</ecNumber>
    </recommendedName>
</protein>
<dbReference type="SUPFAM" id="SSF55874">
    <property type="entry name" value="ATPase domain of HSP90 chaperone/DNA topoisomerase II/histidine kinase"/>
    <property type="match status" value="1"/>
</dbReference>
<reference evidence="9 10" key="1">
    <citation type="submission" date="2024-05" db="EMBL/GenBank/DDBJ databases">
        <authorList>
            <person name="Busch G.E."/>
            <person name="Sharma I."/>
        </authorList>
    </citation>
    <scope>NUCLEOTIDE SEQUENCE [LARGE SCALE GENOMIC DNA]</scope>
    <source>
        <strain evidence="9 10">23GB23</strain>
    </source>
</reference>
<organism evidence="9 10">
    <name type="scientific">Marinomonas primoryensis</name>
    <dbReference type="NCBI Taxonomy" id="178399"/>
    <lineage>
        <taxon>Bacteria</taxon>
        <taxon>Pseudomonadati</taxon>
        <taxon>Pseudomonadota</taxon>
        <taxon>Gammaproteobacteria</taxon>
        <taxon>Oceanospirillales</taxon>
        <taxon>Oceanospirillaceae</taxon>
        <taxon>Marinomonas</taxon>
    </lineage>
</organism>
<dbReference type="SMART" id="SM00388">
    <property type="entry name" value="HisKA"/>
    <property type="match status" value="1"/>
</dbReference>
<dbReference type="InterPro" id="IPR050736">
    <property type="entry name" value="Sensor_HK_Regulatory"/>
</dbReference>
<dbReference type="InterPro" id="IPR036890">
    <property type="entry name" value="HATPase_C_sf"/>
</dbReference>
<dbReference type="InterPro" id="IPR036097">
    <property type="entry name" value="HisK_dim/P_sf"/>
</dbReference>
<evidence type="ECO:0000256" key="7">
    <source>
        <dbReference type="SAM" id="Phobius"/>
    </source>
</evidence>
<comment type="caution">
    <text evidence="9">The sequence shown here is derived from an EMBL/GenBank/DDBJ whole genome shotgun (WGS) entry which is preliminary data.</text>
</comment>
<dbReference type="PROSITE" id="PS50109">
    <property type="entry name" value="HIS_KIN"/>
    <property type="match status" value="1"/>
</dbReference>
<dbReference type="GO" id="GO:0016301">
    <property type="term" value="F:kinase activity"/>
    <property type="evidence" value="ECO:0007669"/>
    <property type="project" value="UniProtKB-KW"/>
</dbReference>
<feature type="transmembrane region" description="Helical" evidence="7">
    <location>
        <begin position="23"/>
        <end position="45"/>
    </location>
</feature>
<dbReference type="PRINTS" id="PR00344">
    <property type="entry name" value="BCTRLSENSOR"/>
</dbReference>
<keyword evidence="6" id="KW-0902">Two-component regulatory system</keyword>
<evidence type="ECO:0000313" key="10">
    <source>
        <dbReference type="Proteomes" id="UP001471651"/>
    </source>
</evidence>
<keyword evidence="7" id="KW-0472">Membrane</keyword>
<sequence>MLVLLVRISTLNGWGVYPEQQNIFWKALAAISVVLVIGGIAVKIYKEKIYSIEKKGLIRELNIERKARFHQRQLVSIVSHEFRTSLSIISGAITNLKSFSNIDVQVAKRYDRIERSNERLIQLTDNCLADDRISSAPQAMQFKVTNLSEILLSAAKLVGLSDHHNMNVTFYGKEVNLSELPEIKIKADDAMLRIALSNVFDNALKYMEEGDLNVDIYHDENFYIVNVVDHGIGIDKDRENEIFERYKQVSRGTNATKAGVGFGLYICKQIMLGHGGDIRLINNSDEGCCFEFRIPKRLN</sequence>
<keyword evidence="10" id="KW-1185">Reference proteome</keyword>
<keyword evidence="5 9" id="KW-0418">Kinase</keyword>
<dbReference type="SMART" id="SM00387">
    <property type="entry name" value="HATPase_c"/>
    <property type="match status" value="1"/>
</dbReference>
<dbReference type="Proteomes" id="UP001471651">
    <property type="component" value="Unassembled WGS sequence"/>
</dbReference>
<keyword evidence="7" id="KW-0812">Transmembrane</keyword>
<dbReference type="InterPro" id="IPR003594">
    <property type="entry name" value="HATPase_dom"/>
</dbReference>
<comment type="catalytic activity">
    <reaction evidence="1">
        <text>ATP + protein L-histidine = ADP + protein N-phospho-L-histidine.</text>
        <dbReference type="EC" id="2.7.13.3"/>
    </reaction>
</comment>
<evidence type="ECO:0000256" key="1">
    <source>
        <dbReference type="ARBA" id="ARBA00000085"/>
    </source>
</evidence>
<dbReference type="InterPro" id="IPR005467">
    <property type="entry name" value="His_kinase_dom"/>
</dbReference>
<gene>
    <name evidence="9" type="ORF">ABKW32_08710</name>
</gene>
<evidence type="ECO:0000256" key="2">
    <source>
        <dbReference type="ARBA" id="ARBA00012438"/>
    </source>
</evidence>
<feature type="domain" description="Histidine kinase" evidence="8">
    <location>
        <begin position="77"/>
        <end position="298"/>
    </location>
</feature>
<keyword evidence="4" id="KW-0808">Transferase</keyword>
<accession>A0ABV0L086</accession>
<keyword evidence="7" id="KW-1133">Transmembrane helix</keyword>
<dbReference type="Gene3D" id="1.10.287.130">
    <property type="match status" value="1"/>
</dbReference>
<evidence type="ECO:0000256" key="4">
    <source>
        <dbReference type="ARBA" id="ARBA00022679"/>
    </source>
</evidence>
<dbReference type="PANTHER" id="PTHR43711:SF1">
    <property type="entry name" value="HISTIDINE KINASE 1"/>
    <property type="match status" value="1"/>
</dbReference>
<dbReference type="InterPro" id="IPR004358">
    <property type="entry name" value="Sig_transdc_His_kin-like_C"/>
</dbReference>
<evidence type="ECO:0000256" key="3">
    <source>
        <dbReference type="ARBA" id="ARBA00022553"/>
    </source>
</evidence>
<dbReference type="RefSeq" id="WP_348576800.1">
    <property type="nucleotide sequence ID" value="NZ_JBDYKN010000006.1"/>
</dbReference>
<evidence type="ECO:0000259" key="8">
    <source>
        <dbReference type="PROSITE" id="PS50109"/>
    </source>
</evidence>
<evidence type="ECO:0000256" key="6">
    <source>
        <dbReference type="ARBA" id="ARBA00023012"/>
    </source>
</evidence>
<proteinExistence type="predicted"/>
<dbReference type="Pfam" id="PF00512">
    <property type="entry name" value="HisKA"/>
    <property type="match status" value="1"/>
</dbReference>
<dbReference type="PANTHER" id="PTHR43711">
    <property type="entry name" value="TWO-COMPONENT HISTIDINE KINASE"/>
    <property type="match status" value="1"/>
</dbReference>
<dbReference type="SUPFAM" id="SSF47384">
    <property type="entry name" value="Homodimeric domain of signal transducing histidine kinase"/>
    <property type="match status" value="1"/>
</dbReference>
<dbReference type="InterPro" id="IPR003661">
    <property type="entry name" value="HisK_dim/P_dom"/>
</dbReference>
<dbReference type="CDD" id="cd00082">
    <property type="entry name" value="HisKA"/>
    <property type="match status" value="1"/>
</dbReference>
<name>A0ABV0L086_9GAMM</name>
<dbReference type="EC" id="2.7.13.3" evidence="2"/>